<evidence type="ECO:0000256" key="8">
    <source>
        <dbReference type="SAM" id="MobiDB-lite"/>
    </source>
</evidence>
<dbReference type="KEGG" id="dni:HX89_09445"/>
<dbReference type="CDD" id="cd06261">
    <property type="entry name" value="TM_PBP2"/>
    <property type="match status" value="1"/>
</dbReference>
<evidence type="ECO:0000259" key="9">
    <source>
        <dbReference type="PROSITE" id="PS50928"/>
    </source>
</evidence>
<feature type="transmembrane region" description="Helical" evidence="7">
    <location>
        <begin position="175"/>
        <end position="195"/>
    </location>
</feature>
<feature type="transmembrane region" description="Helical" evidence="7">
    <location>
        <begin position="216"/>
        <end position="233"/>
    </location>
</feature>
<reference evidence="10 11" key="1">
    <citation type="submission" date="2014-07" db="EMBL/GenBank/DDBJ databases">
        <title>Genome Sequencing of Dermacoccus nishinomiyaensis.</title>
        <authorList>
            <person name="Hong K.W."/>
            <person name="Chan K.G."/>
        </authorList>
    </citation>
    <scope>NUCLEOTIDE SEQUENCE [LARGE SCALE GENOMIC DNA]</scope>
    <source>
        <strain evidence="10 11">M25</strain>
    </source>
</reference>
<evidence type="ECO:0000256" key="7">
    <source>
        <dbReference type="RuleBase" id="RU363032"/>
    </source>
</evidence>
<evidence type="ECO:0000256" key="3">
    <source>
        <dbReference type="ARBA" id="ARBA00022475"/>
    </source>
</evidence>
<sequence length="311" mass="33553">MPTPEFDMREEDPFEASARRHRSPGPTRSMISDDDVTSGLDALEQAQARRRRRVDPLSVLAPLGALAIVVLAWQVLVWAHVKPAWVLPPVTDIARALWTSLTSGEALDAIWVSLRRGAVGFALSLVLGTTLGLVVGRARLARRAFRPLLAAMQSLPSVAWVPFAVMMFYLSDTTMYAVILLSAVPSIAMGLIGGLDQVPPLFERAGRALGASRTQLVRHVLLPAAMPTYLGGIKQGWAFAWRSLMAAELIVQSPKLGFGLGSMLNQGQANSDMPAVMAAIALVLVVGLAVEVLLFGPIERRMLHRRGLAPS</sequence>
<evidence type="ECO:0000256" key="6">
    <source>
        <dbReference type="ARBA" id="ARBA00023136"/>
    </source>
</evidence>
<evidence type="ECO:0000313" key="10">
    <source>
        <dbReference type="EMBL" id="AIF41134.1"/>
    </source>
</evidence>
<organism evidence="10 11">
    <name type="scientific">Dermacoccus nishinomiyaensis</name>
    <dbReference type="NCBI Taxonomy" id="1274"/>
    <lineage>
        <taxon>Bacteria</taxon>
        <taxon>Bacillati</taxon>
        <taxon>Actinomycetota</taxon>
        <taxon>Actinomycetes</taxon>
        <taxon>Micrococcales</taxon>
        <taxon>Dermacoccaceae</taxon>
        <taxon>Dermacoccus</taxon>
    </lineage>
</organism>
<feature type="region of interest" description="Disordered" evidence="8">
    <location>
        <begin position="1"/>
        <end position="34"/>
    </location>
</feature>
<evidence type="ECO:0000256" key="2">
    <source>
        <dbReference type="ARBA" id="ARBA00022448"/>
    </source>
</evidence>
<dbReference type="SUPFAM" id="SSF161098">
    <property type="entry name" value="MetI-like"/>
    <property type="match status" value="1"/>
</dbReference>
<evidence type="ECO:0000256" key="5">
    <source>
        <dbReference type="ARBA" id="ARBA00022989"/>
    </source>
</evidence>
<keyword evidence="11" id="KW-1185">Reference proteome</keyword>
<dbReference type="Gene3D" id="1.10.3720.10">
    <property type="entry name" value="MetI-like"/>
    <property type="match status" value="1"/>
</dbReference>
<evidence type="ECO:0000256" key="1">
    <source>
        <dbReference type="ARBA" id="ARBA00004651"/>
    </source>
</evidence>
<feature type="transmembrane region" description="Helical" evidence="7">
    <location>
        <begin position="59"/>
        <end position="81"/>
    </location>
</feature>
<keyword evidence="6 7" id="KW-0472">Membrane</keyword>
<keyword evidence="3" id="KW-1003">Cell membrane</keyword>
<dbReference type="AlphaFoldDB" id="A0A075JGX8"/>
<evidence type="ECO:0000313" key="11">
    <source>
        <dbReference type="Proteomes" id="UP000027986"/>
    </source>
</evidence>
<keyword evidence="5 7" id="KW-1133">Transmembrane helix</keyword>
<dbReference type="EMBL" id="CP008889">
    <property type="protein sequence ID" value="AIF41134.1"/>
    <property type="molecule type" value="Genomic_DNA"/>
</dbReference>
<keyword evidence="4 7" id="KW-0812">Transmembrane</keyword>
<dbReference type="PANTHER" id="PTHR30151:SF40">
    <property type="entry name" value="TRANSPORT SYSTEM INTEGRAL MEMBRANE PROTEIN"/>
    <property type="match status" value="1"/>
</dbReference>
<feature type="domain" description="ABC transmembrane type-1" evidence="9">
    <location>
        <begin position="110"/>
        <end position="294"/>
    </location>
</feature>
<feature type="transmembrane region" description="Helical" evidence="7">
    <location>
        <begin position="117"/>
        <end position="136"/>
    </location>
</feature>
<keyword evidence="2 7" id="KW-0813">Transport</keyword>
<proteinExistence type="inferred from homology"/>
<gene>
    <name evidence="10" type="ORF">HX89_09445</name>
</gene>
<dbReference type="InterPro" id="IPR000515">
    <property type="entry name" value="MetI-like"/>
</dbReference>
<feature type="transmembrane region" description="Helical" evidence="7">
    <location>
        <begin position="148"/>
        <end position="169"/>
    </location>
</feature>
<comment type="subcellular location">
    <subcellularLocation>
        <location evidence="1 7">Cell membrane</location>
        <topology evidence="1 7">Multi-pass membrane protein</topology>
    </subcellularLocation>
</comment>
<dbReference type="Pfam" id="PF00528">
    <property type="entry name" value="BPD_transp_1"/>
    <property type="match status" value="1"/>
</dbReference>
<evidence type="ECO:0000256" key="4">
    <source>
        <dbReference type="ARBA" id="ARBA00022692"/>
    </source>
</evidence>
<dbReference type="HOGENOM" id="CLU_046113_1_4_11"/>
<dbReference type="eggNOG" id="COG0600">
    <property type="taxonomic scope" value="Bacteria"/>
</dbReference>
<dbReference type="PROSITE" id="PS50928">
    <property type="entry name" value="ABC_TM1"/>
    <property type="match status" value="1"/>
</dbReference>
<dbReference type="GO" id="GO:0005886">
    <property type="term" value="C:plasma membrane"/>
    <property type="evidence" value="ECO:0007669"/>
    <property type="project" value="UniProtKB-SubCell"/>
</dbReference>
<dbReference type="GO" id="GO:0055085">
    <property type="term" value="P:transmembrane transport"/>
    <property type="evidence" value="ECO:0007669"/>
    <property type="project" value="InterPro"/>
</dbReference>
<accession>A0A075JGX8</accession>
<name>A0A075JGX8_9MICO</name>
<dbReference type="RefSeq" id="WP_051805979.1">
    <property type="nucleotide sequence ID" value="NZ_CP008889.1"/>
</dbReference>
<dbReference type="OrthoDB" id="9796361at2"/>
<comment type="similarity">
    <text evidence="7">Belongs to the binding-protein-dependent transport system permease family.</text>
</comment>
<dbReference type="GeneID" id="41841363"/>
<dbReference type="PANTHER" id="PTHR30151">
    <property type="entry name" value="ALKANE SULFONATE ABC TRANSPORTER-RELATED, MEMBRANE SUBUNIT"/>
    <property type="match status" value="1"/>
</dbReference>
<dbReference type="InterPro" id="IPR035906">
    <property type="entry name" value="MetI-like_sf"/>
</dbReference>
<feature type="transmembrane region" description="Helical" evidence="7">
    <location>
        <begin position="275"/>
        <end position="296"/>
    </location>
</feature>
<dbReference type="Proteomes" id="UP000027986">
    <property type="component" value="Chromosome"/>
</dbReference>
<protein>
    <submittedName>
        <fullName evidence="10">Sulfate ABC transporter permease</fullName>
    </submittedName>
</protein>